<dbReference type="GO" id="GO:0005524">
    <property type="term" value="F:ATP binding"/>
    <property type="evidence" value="ECO:0007669"/>
    <property type="project" value="UniProtKB-KW"/>
</dbReference>
<dbReference type="PANTHER" id="PTHR43423:SF1">
    <property type="entry name" value="ABC TRANSPORTER I FAMILY MEMBER 17"/>
    <property type="match status" value="1"/>
</dbReference>
<proteinExistence type="predicted"/>
<accession>A0A1X7CZZ4</accession>
<evidence type="ECO:0000313" key="5">
    <source>
        <dbReference type="EMBL" id="SMF06114.1"/>
    </source>
</evidence>
<evidence type="ECO:0000256" key="2">
    <source>
        <dbReference type="ARBA" id="ARBA00022741"/>
    </source>
</evidence>
<protein>
    <submittedName>
        <fullName evidence="5">Tungstate transport system ATP-binding protein</fullName>
    </submittedName>
</protein>
<evidence type="ECO:0000256" key="1">
    <source>
        <dbReference type="ARBA" id="ARBA00022448"/>
    </source>
</evidence>
<sequence>MSDILYKLSNITQSYSGKIVLELDSFTIPKGAIIGLAGHNGSGKSTLMRILAFLESPSSGEIIFDDKKIETLETSLRREVTLLTQEPYLLKRTVAGNVAYGLELRGAKNIDNKVRESLNLVGLEPDSFMPRQWFELSGGEAQRVALAARLALNPKVLLLDEPTASLDRESTLLIHDAAVKVREKCGTTLVIVSHDYLWLDDVSDTIFTFAQGHLEY</sequence>
<dbReference type="CDD" id="cd03225">
    <property type="entry name" value="ABC_cobalt_CbiO_domain1"/>
    <property type="match status" value="1"/>
</dbReference>
<evidence type="ECO:0000313" key="6">
    <source>
        <dbReference type="Proteomes" id="UP000192906"/>
    </source>
</evidence>
<reference evidence="6" key="1">
    <citation type="submission" date="2017-04" db="EMBL/GenBank/DDBJ databases">
        <authorList>
            <person name="Varghese N."/>
            <person name="Submissions S."/>
        </authorList>
    </citation>
    <scope>NUCLEOTIDE SEQUENCE [LARGE SCALE GENOMIC DNA]</scope>
    <source>
        <strain evidence="6">K3S</strain>
    </source>
</reference>
<keyword evidence="2" id="KW-0547">Nucleotide-binding</keyword>
<dbReference type="PANTHER" id="PTHR43423">
    <property type="entry name" value="ABC TRANSPORTER I FAMILY MEMBER 17"/>
    <property type="match status" value="1"/>
</dbReference>
<dbReference type="InterPro" id="IPR003439">
    <property type="entry name" value="ABC_transporter-like_ATP-bd"/>
</dbReference>
<keyword evidence="6" id="KW-1185">Reference proteome</keyword>
<gene>
    <name evidence="5" type="ORF">SAMN06295933_1477</name>
</gene>
<dbReference type="InterPro" id="IPR015856">
    <property type="entry name" value="ABC_transpr_CbiO/EcfA_su"/>
</dbReference>
<dbReference type="GO" id="GO:0016887">
    <property type="term" value="F:ATP hydrolysis activity"/>
    <property type="evidence" value="ECO:0007669"/>
    <property type="project" value="InterPro"/>
</dbReference>
<dbReference type="InterPro" id="IPR003593">
    <property type="entry name" value="AAA+_ATPase"/>
</dbReference>
<dbReference type="InterPro" id="IPR027417">
    <property type="entry name" value="P-loop_NTPase"/>
</dbReference>
<dbReference type="Gene3D" id="3.40.50.300">
    <property type="entry name" value="P-loop containing nucleotide triphosphate hydrolases"/>
    <property type="match status" value="1"/>
</dbReference>
<dbReference type="Proteomes" id="UP000192906">
    <property type="component" value="Unassembled WGS sequence"/>
</dbReference>
<dbReference type="SMART" id="SM00382">
    <property type="entry name" value="AAA"/>
    <property type="match status" value="1"/>
</dbReference>
<dbReference type="PROSITE" id="PS50893">
    <property type="entry name" value="ABC_TRANSPORTER_2"/>
    <property type="match status" value="1"/>
</dbReference>
<dbReference type="Pfam" id="PF00005">
    <property type="entry name" value="ABC_tran"/>
    <property type="match status" value="1"/>
</dbReference>
<dbReference type="AlphaFoldDB" id="A0A1X7CZZ4"/>
<dbReference type="GO" id="GO:0055085">
    <property type="term" value="P:transmembrane transport"/>
    <property type="evidence" value="ECO:0007669"/>
    <property type="project" value="InterPro"/>
</dbReference>
<dbReference type="OrthoDB" id="9809450at2"/>
<organism evidence="5 6">
    <name type="scientific">Desulfovibrio gilichinskyi</name>
    <dbReference type="NCBI Taxonomy" id="1519643"/>
    <lineage>
        <taxon>Bacteria</taxon>
        <taxon>Pseudomonadati</taxon>
        <taxon>Thermodesulfobacteriota</taxon>
        <taxon>Desulfovibrionia</taxon>
        <taxon>Desulfovibrionales</taxon>
        <taxon>Desulfovibrionaceae</taxon>
        <taxon>Desulfovibrio</taxon>
    </lineage>
</organism>
<evidence type="ECO:0000256" key="3">
    <source>
        <dbReference type="ARBA" id="ARBA00022840"/>
    </source>
</evidence>
<dbReference type="GO" id="GO:0016020">
    <property type="term" value="C:membrane"/>
    <property type="evidence" value="ECO:0007669"/>
    <property type="project" value="InterPro"/>
</dbReference>
<dbReference type="SUPFAM" id="SSF52540">
    <property type="entry name" value="P-loop containing nucleoside triphosphate hydrolases"/>
    <property type="match status" value="1"/>
</dbReference>
<keyword evidence="3 5" id="KW-0067">ATP-binding</keyword>
<evidence type="ECO:0000259" key="4">
    <source>
        <dbReference type="PROSITE" id="PS50893"/>
    </source>
</evidence>
<name>A0A1X7CZZ4_9BACT</name>
<dbReference type="EMBL" id="FWZU01000002">
    <property type="protein sequence ID" value="SMF06114.1"/>
    <property type="molecule type" value="Genomic_DNA"/>
</dbReference>
<keyword evidence="1" id="KW-0813">Transport</keyword>
<dbReference type="STRING" id="1519643.SAMN06295933_1477"/>
<dbReference type="RefSeq" id="WP_085100526.1">
    <property type="nucleotide sequence ID" value="NZ_FWZU01000002.1"/>
</dbReference>
<feature type="domain" description="ABC transporter" evidence="4">
    <location>
        <begin position="6"/>
        <end position="216"/>
    </location>
</feature>